<feature type="region of interest" description="Disordered" evidence="1">
    <location>
        <begin position="77"/>
        <end position="108"/>
    </location>
</feature>
<dbReference type="Proteomes" id="UP000472276">
    <property type="component" value="Unassembled WGS sequence"/>
</dbReference>
<organism evidence="2 3">
    <name type="scientific">Oreochromis aureus</name>
    <name type="common">Israeli tilapia</name>
    <name type="synonym">Chromis aureus</name>
    <dbReference type="NCBI Taxonomy" id="47969"/>
    <lineage>
        <taxon>Eukaryota</taxon>
        <taxon>Metazoa</taxon>
        <taxon>Chordata</taxon>
        <taxon>Craniata</taxon>
        <taxon>Vertebrata</taxon>
        <taxon>Euteleostomi</taxon>
        <taxon>Actinopterygii</taxon>
        <taxon>Neopterygii</taxon>
        <taxon>Teleostei</taxon>
        <taxon>Neoteleostei</taxon>
        <taxon>Acanthomorphata</taxon>
        <taxon>Ovalentaria</taxon>
        <taxon>Cichlomorphae</taxon>
        <taxon>Cichliformes</taxon>
        <taxon>Cichlidae</taxon>
        <taxon>African cichlids</taxon>
        <taxon>Pseudocrenilabrinae</taxon>
        <taxon>Oreochromini</taxon>
        <taxon>Oreochromis</taxon>
    </lineage>
</organism>
<evidence type="ECO:0000256" key="1">
    <source>
        <dbReference type="SAM" id="MobiDB-lite"/>
    </source>
</evidence>
<reference evidence="2" key="1">
    <citation type="submission" date="2025-08" db="UniProtKB">
        <authorList>
            <consortium name="Ensembl"/>
        </authorList>
    </citation>
    <scope>IDENTIFICATION</scope>
</reference>
<keyword evidence="3" id="KW-1185">Reference proteome</keyword>
<proteinExistence type="predicted"/>
<dbReference type="Ensembl" id="ENSOABT00000001642.2">
    <property type="protein sequence ID" value="ENSOABP00000001586.1"/>
    <property type="gene ID" value="ENSOABG00000001026.2"/>
</dbReference>
<protein>
    <submittedName>
        <fullName evidence="2">Uncharacterized protein</fullName>
    </submittedName>
</protein>
<accession>A0A668RP06</accession>
<dbReference type="AlphaFoldDB" id="A0A668RP06"/>
<name>A0A668RP06_OREAU</name>
<sequence length="108" mass="12483">MLILTSEFCKATPHKRFLILKVTYSIYPTDLYRKHKVKWPTAGLRAAASRWGTARVEDIIHWALHLTVVNGLALRTTEEGKTDTKDTNRERVTDRSKDHDQKAEQAKH</sequence>
<evidence type="ECO:0000313" key="3">
    <source>
        <dbReference type="Proteomes" id="UP000472276"/>
    </source>
</evidence>
<evidence type="ECO:0000313" key="2">
    <source>
        <dbReference type="Ensembl" id="ENSOABP00000001586.1"/>
    </source>
</evidence>
<reference evidence="2" key="2">
    <citation type="submission" date="2025-09" db="UniProtKB">
        <authorList>
            <consortium name="Ensembl"/>
        </authorList>
    </citation>
    <scope>IDENTIFICATION</scope>
</reference>